<gene>
    <name evidence="1" type="ORF">FQN60_009965</name>
</gene>
<dbReference type="EMBL" id="VOFY01000010">
    <property type="protein sequence ID" value="KAA8588620.1"/>
    <property type="molecule type" value="Genomic_DNA"/>
</dbReference>
<protein>
    <submittedName>
        <fullName evidence="1">Uncharacterized protein</fullName>
    </submittedName>
</protein>
<dbReference type="AlphaFoldDB" id="A0A5J5D6M5"/>
<accession>A0A5J5D6M5</accession>
<proteinExistence type="predicted"/>
<evidence type="ECO:0000313" key="2">
    <source>
        <dbReference type="Proteomes" id="UP000327493"/>
    </source>
</evidence>
<dbReference type="Proteomes" id="UP000327493">
    <property type="component" value="Chromosome 10"/>
</dbReference>
<evidence type="ECO:0000313" key="1">
    <source>
        <dbReference type="EMBL" id="KAA8588620.1"/>
    </source>
</evidence>
<sequence length="357" mass="38582">MQKNVHHMEQDPYGSRFVMGQSLVNSRRHITEIQLSRGWESPRLRLLLEFAGRQKHPQQHEDPGLPHRAKIKPRLVFKLGPTEMSAHVASTPASVRTELCCVTGAGALCLPDPWPLFHPEGRHRIPEVQPRCEIGGAAISSVEPSWVQLWFGQVQIDLLQIGTTETLTLSQTTTRLSSEQWRRDSSQNHMKELFLLLLAKRAGLKGRLLSVFPEWLIATSAAAAGQSMRLPQIVKRSISSRSFLGVLCCSSEASCASHSSSLESEGAGCLGSGGGVGERLASAAGDGSVGRGGNKSLLGVGWVVTEEEEHGGGLQVAPQSSDELTVHYLSSIKQGLESVQDVLAKGGEEAVGHLTKK</sequence>
<reference evidence="1 2" key="1">
    <citation type="submission" date="2019-08" db="EMBL/GenBank/DDBJ databases">
        <title>A chromosome-level genome assembly, high-density linkage maps, and genome scans reveal the genomic architecture of hybrid incompatibilities underlying speciation via character displacement in darters (Percidae: Etheostominae).</title>
        <authorList>
            <person name="Moran R.L."/>
            <person name="Catchen J.M."/>
            <person name="Fuller R.C."/>
        </authorList>
    </citation>
    <scope>NUCLEOTIDE SEQUENCE [LARGE SCALE GENOMIC DNA]</scope>
    <source>
        <strain evidence="1">EspeVRDwgs_2016</strain>
        <tissue evidence="1">Muscle</tissue>
    </source>
</reference>
<keyword evidence="2" id="KW-1185">Reference proteome</keyword>
<comment type="caution">
    <text evidence="1">The sequence shown here is derived from an EMBL/GenBank/DDBJ whole genome shotgun (WGS) entry which is preliminary data.</text>
</comment>
<organism evidence="1 2">
    <name type="scientific">Etheostoma spectabile</name>
    <name type="common">orangethroat darter</name>
    <dbReference type="NCBI Taxonomy" id="54343"/>
    <lineage>
        <taxon>Eukaryota</taxon>
        <taxon>Metazoa</taxon>
        <taxon>Chordata</taxon>
        <taxon>Craniata</taxon>
        <taxon>Vertebrata</taxon>
        <taxon>Euteleostomi</taxon>
        <taxon>Actinopterygii</taxon>
        <taxon>Neopterygii</taxon>
        <taxon>Teleostei</taxon>
        <taxon>Neoteleostei</taxon>
        <taxon>Acanthomorphata</taxon>
        <taxon>Eupercaria</taxon>
        <taxon>Perciformes</taxon>
        <taxon>Percoidei</taxon>
        <taxon>Percidae</taxon>
        <taxon>Etheostomatinae</taxon>
        <taxon>Etheostoma</taxon>
    </lineage>
</organism>
<name>A0A5J5D6M5_9PERO</name>